<keyword evidence="2" id="KW-1185">Reference proteome</keyword>
<gene>
    <name evidence="1" type="ORF">BKA08_000169</name>
</gene>
<organism evidence="1 2">
    <name type="scientific">Nocardioides marinisabuli</name>
    <dbReference type="NCBI Taxonomy" id="419476"/>
    <lineage>
        <taxon>Bacteria</taxon>
        <taxon>Bacillati</taxon>
        <taxon>Actinomycetota</taxon>
        <taxon>Actinomycetes</taxon>
        <taxon>Propionibacteriales</taxon>
        <taxon>Nocardioidaceae</taxon>
        <taxon>Nocardioides</taxon>
    </lineage>
</organism>
<dbReference type="Pfam" id="PF20544">
    <property type="entry name" value="DUF6758"/>
    <property type="match status" value="1"/>
</dbReference>
<evidence type="ECO:0000313" key="2">
    <source>
        <dbReference type="Proteomes" id="UP000516957"/>
    </source>
</evidence>
<proteinExistence type="predicted"/>
<reference evidence="1 2" key="1">
    <citation type="submission" date="2020-07" db="EMBL/GenBank/DDBJ databases">
        <title>Sequencing the genomes of 1000 actinobacteria strains.</title>
        <authorList>
            <person name="Klenk H.-P."/>
        </authorList>
    </citation>
    <scope>NUCLEOTIDE SEQUENCE [LARGE SCALE GENOMIC DNA]</scope>
    <source>
        <strain evidence="1 2">DSM 18965</strain>
    </source>
</reference>
<evidence type="ECO:0000313" key="1">
    <source>
        <dbReference type="EMBL" id="NYD55931.1"/>
    </source>
</evidence>
<accession>A0A7Y9EY49</accession>
<sequence>MPSAACPRCPAPVARLGDGSSLWSCPEHGPVPPLWRAEEASYDGFAEHLRRAALFPTLLPWPMSPGWGVTDFAAVGEGEDTVATMTCVSGTSSLDGPVDVHVVAEEPGTGFAARVAGSDRTDPGPEVGHGPADVRVRLERLPVSLWTVSTSASPGEWDRSVLVGEAQGRWLWMVVRPASAVLLLRDEWILRDVSGVGPAVLELPFSGPAPGWT</sequence>
<dbReference type="RefSeq" id="WP_258017063.1">
    <property type="nucleotide sequence ID" value="NZ_CP059163.1"/>
</dbReference>
<protein>
    <submittedName>
        <fullName evidence="1">Uncharacterized protein</fullName>
    </submittedName>
</protein>
<dbReference type="InterPro" id="IPR046646">
    <property type="entry name" value="DUF6758"/>
</dbReference>
<name>A0A7Y9EY49_9ACTN</name>
<dbReference type="EMBL" id="JACCBE010000001">
    <property type="protein sequence ID" value="NYD55931.1"/>
    <property type="molecule type" value="Genomic_DNA"/>
</dbReference>
<dbReference type="AlphaFoldDB" id="A0A7Y9EY49"/>
<comment type="caution">
    <text evidence="1">The sequence shown here is derived from an EMBL/GenBank/DDBJ whole genome shotgun (WGS) entry which is preliminary data.</text>
</comment>
<dbReference type="Proteomes" id="UP000516957">
    <property type="component" value="Unassembled WGS sequence"/>
</dbReference>